<proteinExistence type="predicted"/>
<dbReference type="EMBL" id="AGNK02002248">
    <property type="status" value="NOT_ANNOTATED_CDS"/>
    <property type="molecule type" value="Genomic_DNA"/>
</dbReference>
<organism evidence="3 4">
    <name type="scientific">Setaria italica</name>
    <name type="common">Foxtail millet</name>
    <name type="synonym">Panicum italicum</name>
    <dbReference type="NCBI Taxonomy" id="4555"/>
    <lineage>
        <taxon>Eukaryota</taxon>
        <taxon>Viridiplantae</taxon>
        <taxon>Streptophyta</taxon>
        <taxon>Embryophyta</taxon>
        <taxon>Tracheophyta</taxon>
        <taxon>Spermatophyta</taxon>
        <taxon>Magnoliopsida</taxon>
        <taxon>Liliopsida</taxon>
        <taxon>Poales</taxon>
        <taxon>Poaceae</taxon>
        <taxon>PACMAD clade</taxon>
        <taxon>Panicoideae</taxon>
        <taxon>Panicodae</taxon>
        <taxon>Paniceae</taxon>
        <taxon>Cenchrinae</taxon>
        <taxon>Setaria</taxon>
    </lineage>
</organism>
<dbReference type="Pfam" id="PF22932">
    <property type="entry name" value="Ubiq_DUF_assoc"/>
    <property type="match status" value="1"/>
</dbReference>
<feature type="compositionally biased region" description="Low complexity" evidence="1">
    <location>
        <begin position="31"/>
        <end position="40"/>
    </location>
</feature>
<sequence>MFSNPTCACGFPISRRLEIPRPALASPPCPNVTAPTNSSPSPSPRHSAHALAAVHPPAMELFPDEAHVRLRSRAHGTYLHAEEDGVGVTLRLRRASLNQAWAVHRLARGGTSYVLLHGAAYGRYLALVRDDDAQEGQDSARRACRAVQRVYDAPGQEDVLFEVVWAEDGSGDVLMRHCTFGGWRNFNNQRTMMSWVVEAIPPREDPPELPPVIPPLPVAIGGPVRRRRVVHQPVFRRIIQYVRADDQGHVNNLVWRMFWFDGRSVSHLRGDLANELGEENPHSITLCVWAGSQGRRTPLVTDLPANEQTMDIVVLATESAEHVY</sequence>
<evidence type="ECO:0000313" key="3">
    <source>
        <dbReference type="EnsemblPlants" id="KQL09653"/>
    </source>
</evidence>
<dbReference type="PANTHER" id="PTHR31205:SF29">
    <property type="entry name" value="DUF569 DOMAIN-CONTAINING PROTEIN"/>
    <property type="match status" value="1"/>
</dbReference>
<reference evidence="4" key="1">
    <citation type="journal article" date="2012" name="Nat. Biotechnol.">
        <title>Reference genome sequence of the model plant Setaria.</title>
        <authorList>
            <person name="Bennetzen J.L."/>
            <person name="Schmutz J."/>
            <person name="Wang H."/>
            <person name="Percifield R."/>
            <person name="Hawkins J."/>
            <person name="Pontaroli A.C."/>
            <person name="Estep M."/>
            <person name="Feng L."/>
            <person name="Vaughn J.N."/>
            <person name="Grimwood J."/>
            <person name="Jenkins J."/>
            <person name="Barry K."/>
            <person name="Lindquist E."/>
            <person name="Hellsten U."/>
            <person name="Deshpande S."/>
            <person name="Wang X."/>
            <person name="Wu X."/>
            <person name="Mitros T."/>
            <person name="Triplett J."/>
            <person name="Yang X."/>
            <person name="Ye C.Y."/>
            <person name="Mauro-Herrera M."/>
            <person name="Wang L."/>
            <person name="Li P."/>
            <person name="Sharma M."/>
            <person name="Sharma R."/>
            <person name="Ronald P.C."/>
            <person name="Panaud O."/>
            <person name="Kellogg E.A."/>
            <person name="Brutnell T.P."/>
            <person name="Doust A.N."/>
            <person name="Tuskan G.A."/>
            <person name="Rokhsar D."/>
            <person name="Devos K.M."/>
        </authorList>
    </citation>
    <scope>NUCLEOTIDE SEQUENCE [LARGE SCALE GENOMIC DNA]</scope>
    <source>
        <strain evidence="4">cv. Yugu1</strain>
    </source>
</reference>
<dbReference type="InterPro" id="IPR008999">
    <property type="entry name" value="Actin-crosslinking"/>
</dbReference>
<dbReference type="AlphaFoldDB" id="K3Y2F2"/>
<dbReference type="SUPFAM" id="SSF50405">
    <property type="entry name" value="Actin-crosslinking proteins"/>
    <property type="match status" value="1"/>
</dbReference>
<dbReference type="HOGENOM" id="CLU_046057_0_1_1"/>
<feature type="region of interest" description="Disordered" evidence="1">
    <location>
        <begin position="28"/>
        <end position="49"/>
    </location>
</feature>
<dbReference type="eggNOG" id="ENOG502R3Y5">
    <property type="taxonomic scope" value="Eukaryota"/>
</dbReference>
<dbReference type="OMA" id="YDAPEQD"/>
<evidence type="ECO:0000259" key="2">
    <source>
        <dbReference type="Pfam" id="PF22932"/>
    </source>
</evidence>
<evidence type="ECO:0000313" key="4">
    <source>
        <dbReference type="Proteomes" id="UP000004995"/>
    </source>
</evidence>
<dbReference type="PANTHER" id="PTHR31205">
    <property type="entry name" value="ACTIN CROSS-LINKING PROTEIN (DUF569)"/>
    <property type="match status" value="1"/>
</dbReference>
<dbReference type="Gramene" id="KQL09653">
    <property type="protein sequence ID" value="KQL09653"/>
    <property type="gene ID" value="SETIT_008376mg"/>
</dbReference>
<keyword evidence="4" id="KW-1185">Reference proteome</keyword>
<name>K3Y2F2_SETIT</name>
<feature type="domain" description="DUF569" evidence="2">
    <location>
        <begin position="236"/>
        <end position="315"/>
    </location>
</feature>
<evidence type="ECO:0000256" key="1">
    <source>
        <dbReference type="SAM" id="MobiDB-lite"/>
    </source>
</evidence>
<dbReference type="CDD" id="cd23340">
    <property type="entry name" value="beta-trefoil_FSCN_ACP-like"/>
    <property type="match status" value="1"/>
</dbReference>
<dbReference type="FunCoup" id="K3Y2F2">
    <property type="interactions" value="409"/>
</dbReference>
<protein>
    <recommendedName>
        <fullName evidence="2">DUF569 domain-containing protein</fullName>
    </recommendedName>
</protein>
<dbReference type="InterPro" id="IPR054726">
    <property type="entry name" value="Ubiq_DUF569-assoc"/>
</dbReference>
<dbReference type="Proteomes" id="UP000004995">
    <property type="component" value="Unassembled WGS sequence"/>
</dbReference>
<dbReference type="InParanoid" id="K3Y2F2"/>
<reference evidence="3" key="2">
    <citation type="submission" date="2018-08" db="UniProtKB">
        <authorList>
            <consortium name="EnsemblPlants"/>
        </authorList>
    </citation>
    <scope>IDENTIFICATION</scope>
    <source>
        <strain evidence="3">Yugu1</strain>
    </source>
</reference>
<accession>K3Y2F2</accession>
<dbReference type="EnsemblPlants" id="KQL09653">
    <property type="protein sequence ID" value="KQL09653"/>
    <property type="gene ID" value="SETIT_008376mg"/>
</dbReference>